<sequence length="247" mass="27984">MNGEQLALSKLLKLAKGYHSALKVPEQATDWLDIQSSSLLVARLHQYWQQQYPEAGRSYWAIKSWGMLYWQPLYLAVISVHELTMSFSLQPMQQHYQQGVIAGLQLPTIKAQHHHSQQQAITNMAAHLKSYVVKLLTDLNLVARLNERLAMSLLADTLLAILLLHAKRKPQFNIQLMAAHWLHALDISEAGEFIMLTACSDSLALTRKTCCLHYQIGDVAKCANCPKQPQQIKVQRMQQELITACCS</sequence>
<evidence type="ECO:0000259" key="1">
    <source>
        <dbReference type="Pfam" id="PF11575"/>
    </source>
</evidence>
<dbReference type="GO" id="GO:0051537">
    <property type="term" value="F:2 iron, 2 sulfur cluster binding"/>
    <property type="evidence" value="ECO:0007669"/>
    <property type="project" value="InterPro"/>
</dbReference>
<dbReference type="InterPro" id="IPR023998">
    <property type="entry name" value="FCR-like"/>
</dbReference>
<evidence type="ECO:0000313" key="2">
    <source>
        <dbReference type="EMBL" id="HEA16870.1"/>
    </source>
</evidence>
<reference evidence="2" key="1">
    <citation type="journal article" date="2020" name="mSystems">
        <title>Genome- and Community-Level Interaction Insights into Carbon Utilization and Element Cycling Functions of Hydrothermarchaeota in Hydrothermal Sediment.</title>
        <authorList>
            <person name="Zhou Z."/>
            <person name="Liu Y."/>
            <person name="Xu W."/>
            <person name="Pan J."/>
            <person name="Luo Z.H."/>
            <person name="Li M."/>
        </authorList>
    </citation>
    <scope>NUCLEOTIDE SEQUENCE [LARGE SCALE GENOMIC DNA]</scope>
    <source>
        <strain evidence="2">HyVt-346</strain>
    </source>
</reference>
<dbReference type="Pfam" id="PF11575">
    <property type="entry name" value="FhuF_C"/>
    <property type="match status" value="1"/>
</dbReference>
<protein>
    <submittedName>
        <fullName evidence="2">Siderophore ferric iron reductase</fullName>
    </submittedName>
</protein>
<name>A0A7V1CZ49_9GAMM</name>
<proteinExistence type="predicted"/>
<gene>
    <name evidence="2" type="ORF">ENH88_10585</name>
</gene>
<organism evidence="2">
    <name type="scientific">Pseudoalteromonas prydzensis</name>
    <dbReference type="NCBI Taxonomy" id="182141"/>
    <lineage>
        <taxon>Bacteria</taxon>
        <taxon>Pseudomonadati</taxon>
        <taxon>Pseudomonadota</taxon>
        <taxon>Gammaproteobacteria</taxon>
        <taxon>Alteromonadales</taxon>
        <taxon>Pseudoalteromonadaceae</taxon>
        <taxon>Pseudoalteromonas</taxon>
    </lineage>
</organism>
<dbReference type="AlphaFoldDB" id="A0A7V1CZ49"/>
<dbReference type="NCBIfam" id="TIGR03950">
    <property type="entry name" value="sidero_Fe_reduc"/>
    <property type="match status" value="1"/>
</dbReference>
<dbReference type="InterPro" id="IPR024726">
    <property type="entry name" value="FhuF_C"/>
</dbReference>
<feature type="domain" description="Ferric siderophore reductase C-terminal" evidence="1">
    <location>
        <begin position="207"/>
        <end position="227"/>
    </location>
</feature>
<dbReference type="RefSeq" id="WP_304182203.1">
    <property type="nucleotide sequence ID" value="NZ_DRGM01000115.1"/>
</dbReference>
<accession>A0A7V1CZ49</accession>
<dbReference type="EMBL" id="DRGM01000115">
    <property type="protein sequence ID" value="HEA16870.1"/>
    <property type="molecule type" value="Genomic_DNA"/>
</dbReference>
<comment type="caution">
    <text evidence="2">The sequence shown here is derived from an EMBL/GenBank/DDBJ whole genome shotgun (WGS) entry which is preliminary data.</text>
</comment>
<dbReference type="Proteomes" id="UP000886188">
    <property type="component" value="Unassembled WGS sequence"/>
</dbReference>